<dbReference type="EMBL" id="SLZQ01000002">
    <property type="protein sequence ID" value="TCS38468.1"/>
    <property type="molecule type" value="Genomic_DNA"/>
</dbReference>
<accession>A0A4R3HZ07</accession>
<feature type="transmembrane region" description="Helical" evidence="1">
    <location>
        <begin position="54"/>
        <end position="80"/>
    </location>
</feature>
<keyword evidence="1" id="KW-0472">Membrane</keyword>
<dbReference type="Proteomes" id="UP000295382">
    <property type="component" value="Unassembled WGS sequence"/>
</dbReference>
<keyword evidence="1" id="KW-1133">Transmembrane helix</keyword>
<keyword evidence="3" id="KW-1185">Reference proteome</keyword>
<sequence length="139" mass="15752">MIALIFILCACFGAISWMMLALLLPALFLLDASFAWVQYLAIMNLQRARDNGTLPAVAVFIATPLLYFGLLCDFLLNVIWGTVMFLDLPREALLTSRLERYKFGTKKAIPTAGWRLQLTNWLAHVLLDPFDPRGQHVRP</sequence>
<keyword evidence="1" id="KW-0812">Transmembrane</keyword>
<dbReference type="AlphaFoldDB" id="A0A4R3HZ07"/>
<dbReference type="OrthoDB" id="8911419at2"/>
<evidence type="ECO:0000313" key="2">
    <source>
        <dbReference type="EMBL" id="TCS38468.1"/>
    </source>
</evidence>
<dbReference type="RefSeq" id="WP_132257541.1">
    <property type="nucleotide sequence ID" value="NZ_SLZQ01000002.1"/>
</dbReference>
<proteinExistence type="predicted"/>
<name>A0A4R3HZ07_PAULE</name>
<evidence type="ECO:0000256" key="1">
    <source>
        <dbReference type="SAM" id="Phobius"/>
    </source>
</evidence>
<organism evidence="2 3">
    <name type="scientific">Paucimonas lemoignei</name>
    <name type="common">Pseudomonas lemoignei</name>
    <dbReference type="NCBI Taxonomy" id="29443"/>
    <lineage>
        <taxon>Bacteria</taxon>
        <taxon>Pseudomonadati</taxon>
        <taxon>Pseudomonadota</taxon>
        <taxon>Betaproteobacteria</taxon>
        <taxon>Burkholderiales</taxon>
        <taxon>Burkholderiaceae</taxon>
        <taxon>Paucimonas</taxon>
    </lineage>
</organism>
<evidence type="ECO:0000313" key="3">
    <source>
        <dbReference type="Proteomes" id="UP000295382"/>
    </source>
</evidence>
<comment type="caution">
    <text evidence="2">The sequence shown here is derived from an EMBL/GenBank/DDBJ whole genome shotgun (WGS) entry which is preliminary data.</text>
</comment>
<reference evidence="2 3" key="1">
    <citation type="submission" date="2019-03" db="EMBL/GenBank/DDBJ databases">
        <title>Genomic Encyclopedia of Type Strains, Phase IV (KMG-IV): sequencing the most valuable type-strain genomes for metagenomic binning, comparative biology and taxonomic classification.</title>
        <authorList>
            <person name="Goeker M."/>
        </authorList>
    </citation>
    <scope>NUCLEOTIDE SEQUENCE [LARGE SCALE GENOMIC DNA]</scope>
    <source>
        <strain evidence="2 3">DSM 7445</strain>
    </source>
</reference>
<gene>
    <name evidence="2" type="ORF">EDC30_102207</name>
</gene>
<protein>
    <submittedName>
        <fullName evidence="2">Uncharacterized protein</fullName>
    </submittedName>
</protein>